<keyword evidence="1" id="KW-0677">Repeat</keyword>
<accession>A0A502EIE3</accession>
<dbReference type="PROSITE" id="PS50853">
    <property type="entry name" value="FN3"/>
    <property type="match status" value="3"/>
</dbReference>
<evidence type="ECO:0000259" key="4">
    <source>
        <dbReference type="PROSITE" id="PS50853"/>
    </source>
</evidence>
<evidence type="ECO:0000313" key="6">
    <source>
        <dbReference type="Proteomes" id="UP000319700"/>
    </source>
</evidence>
<dbReference type="EMBL" id="RCZH01000014">
    <property type="protein sequence ID" value="TPG36266.1"/>
    <property type="molecule type" value="Genomic_DNA"/>
</dbReference>
<dbReference type="Proteomes" id="UP000319700">
    <property type="component" value="Unassembled WGS sequence"/>
</dbReference>
<organism evidence="5 6">
    <name type="scientific">Flavobacterium pectinovorum</name>
    <dbReference type="NCBI Taxonomy" id="29533"/>
    <lineage>
        <taxon>Bacteria</taxon>
        <taxon>Pseudomonadati</taxon>
        <taxon>Bacteroidota</taxon>
        <taxon>Flavobacteriia</taxon>
        <taxon>Flavobacteriales</taxon>
        <taxon>Flavobacteriaceae</taxon>
        <taxon>Flavobacterium</taxon>
    </lineage>
</organism>
<dbReference type="PANTHER" id="PTHR13817">
    <property type="entry name" value="TITIN"/>
    <property type="match status" value="1"/>
</dbReference>
<dbReference type="Gene3D" id="2.60.40.10">
    <property type="entry name" value="Immunoglobulins"/>
    <property type="match status" value="4"/>
</dbReference>
<dbReference type="SUPFAM" id="SSF49265">
    <property type="entry name" value="Fibronectin type III"/>
    <property type="match status" value="3"/>
</dbReference>
<dbReference type="InterPro" id="IPR050964">
    <property type="entry name" value="Striated_Muscle_Regulatory"/>
</dbReference>
<dbReference type="SMART" id="SM00060">
    <property type="entry name" value="FN3"/>
    <property type="match status" value="4"/>
</dbReference>
<evidence type="ECO:0000256" key="3">
    <source>
        <dbReference type="SAM" id="SignalP"/>
    </source>
</evidence>
<keyword evidence="6" id="KW-1185">Reference proteome</keyword>
<dbReference type="CDD" id="cd00063">
    <property type="entry name" value="FN3"/>
    <property type="match status" value="2"/>
</dbReference>
<protein>
    <recommendedName>
        <fullName evidence="4">Fibronectin type-III domain-containing protein</fullName>
    </recommendedName>
</protein>
<evidence type="ECO:0000313" key="5">
    <source>
        <dbReference type="EMBL" id="TPG36266.1"/>
    </source>
</evidence>
<evidence type="ECO:0000256" key="2">
    <source>
        <dbReference type="SAM" id="MobiDB-lite"/>
    </source>
</evidence>
<feature type="signal peptide" evidence="3">
    <location>
        <begin position="1"/>
        <end position="19"/>
    </location>
</feature>
<dbReference type="RefSeq" id="WP_140510192.1">
    <property type="nucleotide sequence ID" value="NZ_RCZH01000014.1"/>
</dbReference>
<reference evidence="5 6" key="1">
    <citation type="journal article" date="2019" name="Environ. Microbiol.">
        <title>Species interactions and distinct microbial communities in high Arctic permafrost affected cryosols are associated with the CH4 and CO2 gas fluxes.</title>
        <authorList>
            <person name="Altshuler I."/>
            <person name="Hamel J."/>
            <person name="Turney S."/>
            <person name="Magnuson E."/>
            <person name="Levesque R."/>
            <person name="Greer C."/>
            <person name="Whyte L.G."/>
        </authorList>
    </citation>
    <scope>NUCLEOTIDE SEQUENCE [LARGE SCALE GENOMIC DNA]</scope>
    <source>
        <strain evidence="5 6">42</strain>
    </source>
</reference>
<dbReference type="InterPro" id="IPR036116">
    <property type="entry name" value="FN3_sf"/>
</dbReference>
<keyword evidence="3" id="KW-0732">Signal</keyword>
<dbReference type="InterPro" id="IPR013783">
    <property type="entry name" value="Ig-like_fold"/>
</dbReference>
<name>A0A502EIE3_9FLAO</name>
<feature type="domain" description="Fibronectin type-III" evidence="4">
    <location>
        <begin position="642"/>
        <end position="742"/>
    </location>
</feature>
<dbReference type="NCBIfam" id="NF033708">
    <property type="entry name" value="T9SS_Cterm_ChiA"/>
    <property type="match status" value="1"/>
</dbReference>
<feature type="region of interest" description="Disordered" evidence="2">
    <location>
        <begin position="205"/>
        <end position="224"/>
    </location>
</feature>
<gene>
    <name evidence="5" type="ORF">EAH81_19525</name>
</gene>
<comment type="caution">
    <text evidence="5">The sequence shown here is derived from an EMBL/GenBank/DDBJ whole genome shotgun (WGS) entry which is preliminary data.</text>
</comment>
<dbReference type="InterPro" id="IPR049304">
    <property type="entry name" value="Gly_rich_dom"/>
</dbReference>
<dbReference type="InterPro" id="IPR003961">
    <property type="entry name" value="FN3_dom"/>
</dbReference>
<dbReference type="Pfam" id="PF21722">
    <property type="entry name" value="Gly_rich_2"/>
    <property type="match status" value="1"/>
</dbReference>
<proteinExistence type="predicted"/>
<evidence type="ECO:0000256" key="1">
    <source>
        <dbReference type="ARBA" id="ARBA00022737"/>
    </source>
</evidence>
<dbReference type="OrthoDB" id="1652165at2"/>
<feature type="domain" description="Fibronectin type-III" evidence="4">
    <location>
        <begin position="437"/>
        <end position="535"/>
    </location>
</feature>
<sequence length="1799" mass="184122">MKKSLLIPLLVCFPVFFYAQTTTTFSVAGSQTFVSPAGITLIDVKAWGSGGAGGSSTNPGFNGARGGSGGGAGAFASNSLTITSGALLTVVVGAGGKGVSGANGNSGGFSAITGFALKADGGKAGLLNNGNNPVGGLGGAIAASVGTTIIAGAPGLAGEFGFTDDTGSVISSGAGGNAANGGGTGGIAITGAFVTAVGNAGNAPGGGGSGGRSSLFQSSQKGGDGGDGKIIISYNCPTYSLSGTTASAVNVCSGSSSEITLTGNLPMGLYKVSYEIQGVAQTPAAMSVATAGTGTFIASGFTAVGSKFVKVTGLTSGSSTVASENCTSPITINNLATVIVNSSGTAPVALAGTGATCTQITANWQAVSGAAYYELDVSTDNTFATFVTGFSARNVGNVLTFNVTGLVNDTYYYRVRAYNGTCVSANSNVITYATTVAPTVPNALAGSGKTCSQITANWGSVSNATSYIIDVSTQTGANFNANILGSYNNLNVGNVTTKDITGLSVNTNYYYRVRAANSCATSASSSVITYSTSVNAAAGIPATPTANAGTGQTCSQFTANWSAALRATSYIIDVSTQTGGAFNSNILTAYNGLNVGNVLSFDVTGLNASTTYYYRVRATNTCGTSANSSVILYGTTNGGTGTPSIPTANAGTGQTCTQFTANWSVASRATSYIIDVSTQTGANFNSNILALYNNLNVGNVLTKNITGLSTNTTYYYRIRATNNCGTSTSSLVISSATLTVPGIPSISPSATTICQTDGVNLSVNSPNAAYTYIWSTGETGTIIFAAAAGSYTVKAVNSGGCTSANSSASVVTIEGLPTAVAGGSTTICSNQSVTVTGASATNGTIKWTFSGGAGTLTNDTSLTPTYTPALGGAARTVILTMTVTSINSCQPQIATASYTINIQAAPTVSISGSKSTCSNGSVTLASGEANASNGTILWTHDGAGIISAGATTLTPTYTAAPADAGKQVTLTMTVTASPSCSLPYTVTDIYPVIVSAENTVTAASSSPILCINTLMPNITHTTTGATGINAPVNLPTGVSASWASNTITISGTPTQSGTFNYTIPLTGGCSLIKAIGTIVVNLNTVGAASISPTICSSTLMPSITHTTNGATGIGTTVNLPTGVSANWASNTITISGTPTQSGTFHYSIPLSGGCGVVNATGTITVNPLPATPISGTIIQPTCSNPTGSILLSGLLSTPTWIITQNGTVFKTYSASGTSYTISNLIPGNYIFTIEDGVNCPSSPTISLEVKAPVTNIWGGTVWSKGGTPIATDAIEFAADYQSTGDLKVCSCKVDSGKNVTIKSGHTLTIENALNVDSAVGTNLIFENNASLVQTTNAVNTGNIIYHRDTEPVRRYDFTYWSTPITNSVQPYTLHDLSPNTLLDKYNSYNSQASAWDISLNGTRVMVPAVGYTIRAPQTFSITNAVVYPAVFTGVPNNGDYSVQIYATKWSLIGNPYPSAIDAEELINSNHLATPSVDVGALYFWTHNSPPSNTPSTGGTYDYTANDYAVFSLSGSIATGARLPDGTFEPPPTPKIAACQSFFMLASGPGMVKFTNDMRIGGNNDQFFKTIKTRSIEKNRLWLNFTNTQGAFKQALVGYIEGASNSWDVNYDATTMNSNSFVDFYSINEGQKLTVQGRALPFQDTDRIPLGYKTTVAGDFTIAIDHVDGLFNSQPIYLEDKTTGILTDLKTSNYTFTTAIGTFVDRFTIAYTKKTLGTGDFDNIANDIRVAVKDKIIKVTSSKEALREVVLFDVSGKMIYHKNKITNTELVISNLQSGNQVLLFKIVLDNGYSTSGKIIF</sequence>
<feature type="chain" id="PRO_5021431006" description="Fibronectin type-III domain-containing protein" evidence="3">
    <location>
        <begin position="20"/>
        <end position="1799"/>
    </location>
</feature>
<feature type="domain" description="Fibronectin type-III" evidence="4">
    <location>
        <begin position="540"/>
        <end position="639"/>
    </location>
</feature>
<dbReference type="PANTHER" id="PTHR13817:SF73">
    <property type="entry name" value="FIBRONECTIN TYPE-III DOMAIN-CONTAINING PROTEIN"/>
    <property type="match status" value="1"/>
</dbReference>